<feature type="non-terminal residue" evidence="3">
    <location>
        <position position="1"/>
    </location>
</feature>
<dbReference type="InterPro" id="IPR050107">
    <property type="entry name" value="ABC_carbohydrate_import_ATPase"/>
</dbReference>
<dbReference type="AlphaFoldDB" id="A0A0F9BRZ0"/>
<dbReference type="SUPFAM" id="SSF52540">
    <property type="entry name" value="P-loop containing nucleoside triphosphate hydrolases"/>
    <property type="match status" value="1"/>
</dbReference>
<keyword evidence="2" id="KW-0067">ATP-binding</keyword>
<accession>A0A0F9BRZ0</accession>
<evidence type="ECO:0000256" key="1">
    <source>
        <dbReference type="ARBA" id="ARBA00022741"/>
    </source>
</evidence>
<proteinExistence type="predicted"/>
<evidence type="ECO:0000256" key="2">
    <source>
        <dbReference type="ARBA" id="ARBA00022840"/>
    </source>
</evidence>
<dbReference type="EMBL" id="LAZR01036503">
    <property type="protein sequence ID" value="KKL24670.1"/>
    <property type="molecule type" value="Genomic_DNA"/>
</dbReference>
<reference evidence="3" key="1">
    <citation type="journal article" date="2015" name="Nature">
        <title>Complex archaea that bridge the gap between prokaryotes and eukaryotes.</title>
        <authorList>
            <person name="Spang A."/>
            <person name="Saw J.H."/>
            <person name="Jorgensen S.L."/>
            <person name="Zaremba-Niedzwiedzka K."/>
            <person name="Martijn J."/>
            <person name="Lind A.E."/>
            <person name="van Eijk R."/>
            <person name="Schleper C."/>
            <person name="Guy L."/>
            <person name="Ettema T.J."/>
        </authorList>
    </citation>
    <scope>NUCLEOTIDE SEQUENCE</scope>
</reference>
<comment type="caution">
    <text evidence="3">The sequence shown here is derived from an EMBL/GenBank/DDBJ whole genome shotgun (WGS) entry which is preliminary data.</text>
</comment>
<dbReference type="InterPro" id="IPR027417">
    <property type="entry name" value="P-loop_NTPase"/>
</dbReference>
<keyword evidence="1" id="KW-0547">Nucleotide-binding</keyword>
<organism evidence="3">
    <name type="scientific">marine sediment metagenome</name>
    <dbReference type="NCBI Taxonomy" id="412755"/>
    <lineage>
        <taxon>unclassified sequences</taxon>
        <taxon>metagenomes</taxon>
        <taxon>ecological metagenomes</taxon>
    </lineage>
</organism>
<name>A0A0F9BRZ0_9ZZZZ</name>
<protein>
    <recommendedName>
        <fullName evidence="4">ABC transporter domain-containing protein</fullName>
    </recommendedName>
</protein>
<gene>
    <name evidence="3" type="ORF">LCGC14_2413030</name>
</gene>
<sequence length="96" mass="11045">VEVLTGLRRAMKGRITFWNRDITNASPRKILESKIAHIPEDRHKRGLILDYSVENNLILGSHYRPPMTKGLRLNFKKISENALEAERVLPAARLQT</sequence>
<dbReference type="PANTHER" id="PTHR43790">
    <property type="entry name" value="CARBOHYDRATE TRANSPORT ATP-BINDING PROTEIN MG119-RELATED"/>
    <property type="match status" value="1"/>
</dbReference>
<dbReference type="PANTHER" id="PTHR43790:SF4">
    <property type="entry name" value="GUANOSINE IMPORT ATP-BINDING PROTEIN NUPO"/>
    <property type="match status" value="1"/>
</dbReference>
<evidence type="ECO:0008006" key="4">
    <source>
        <dbReference type="Google" id="ProtNLM"/>
    </source>
</evidence>
<dbReference type="GO" id="GO:0005524">
    <property type="term" value="F:ATP binding"/>
    <property type="evidence" value="ECO:0007669"/>
    <property type="project" value="UniProtKB-KW"/>
</dbReference>
<dbReference type="Gene3D" id="3.40.50.300">
    <property type="entry name" value="P-loop containing nucleotide triphosphate hydrolases"/>
    <property type="match status" value="1"/>
</dbReference>
<evidence type="ECO:0000313" key="3">
    <source>
        <dbReference type="EMBL" id="KKL24670.1"/>
    </source>
</evidence>